<name>A0A4Z2DJN2_SCHJA</name>
<keyword evidence="2" id="KW-1185">Reference proteome</keyword>
<protein>
    <submittedName>
        <fullName evidence="1">Uncharacterized protein</fullName>
    </submittedName>
</protein>
<comment type="caution">
    <text evidence="1">The sequence shown here is derived from an EMBL/GenBank/DDBJ whole genome shotgun (WGS) entry which is preliminary data.</text>
</comment>
<proteinExistence type="predicted"/>
<gene>
    <name evidence="1" type="ORF">EWB00_000232</name>
</gene>
<dbReference type="AlphaFoldDB" id="A0A4Z2DJN2"/>
<dbReference type="EMBL" id="SKCS01000108">
    <property type="protein sequence ID" value="TNN16689.1"/>
    <property type="molecule type" value="Genomic_DNA"/>
</dbReference>
<accession>A0A4Z2DJN2</accession>
<reference evidence="1 2" key="1">
    <citation type="submission" date="2019-03" db="EMBL/GenBank/DDBJ databases">
        <title>An improved genome assembly of the fluke Schistosoma japonicum.</title>
        <authorList>
            <person name="Hu W."/>
            <person name="Luo F."/>
            <person name="Yin M."/>
            <person name="Mo X."/>
            <person name="Sun C."/>
            <person name="Wu Q."/>
            <person name="Zhu B."/>
            <person name="Xiang M."/>
            <person name="Wang J."/>
            <person name="Wang Y."/>
            <person name="Zhang T."/>
            <person name="Xu B."/>
            <person name="Zheng H."/>
            <person name="Feng Z."/>
        </authorList>
    </citation>
    <scope>NUCLEOTIDE SEQUENCE [LARGE SCALE GENOMIC DNA]</scope>
    <source>
        <strain evidence="1">HuSjv2</strain>
        <tissue evidence="1">Worms</tissue>
    </source>
</reference>
<organism evidence="1 2">
    <name type="scientific">Schistosoma japonicum</name>
    <name type="common">Blood fluke</name>
    <dbReference type="NCBI Taxonomy" id="6182"/>
    <lineage>
        <taxon>Eukaryota</taxon>
        <taxon>Metazoa</taxon>
        <taxon>Spiralia</taxon>
        <taxon>Lophotrochozoa</taxon>
        <taxon>Platyhelminthes</taxon>
        <taxon>Trematoda</taxon>
        <taxon>Digenea</taxon>
        <taxon>Strigeidida</taxon>
        <taxon>Schistosomatoidea</taxon>
        <taxon>Schistosomatidae</taxon>
        <taxon>Schistosoma</taxon>
    </lineage>
</organism>
<sequence>MEGQQHLMNYEQFIVTDQLNTTNDNTKHIDPCQPMFSQRVEENNNLARLNECLKQFDQSMNYIGNKFTQFGSLLNTYLTASTSKSSGCAESDLQTSFDALMKHFQTVFKQINHMRSQVEEERNANIVRLRSISSLKSTLEEAESQLEQSQKLECEVHHLRECNKLITERLYSYKRNHCLSKSTQVDLLDYMSVSKTLNTDSHVQHCSNHKASRHADTFQPNSAAQRKIIESTFMFSDESQAYTLAKCSELVNDPFLNLSLACFIC</sequence>
<evidence type="ECO:0000313" key="2">
    <source>
        <dbReference type="Proteomes" id="UP000311919"/>
    </source>
</evidence>
<evidence type="ECO:0000313" key="1">
    <source>
        <dbReference type="EMBL" id="TNN16689.1"/>
    </source>
</evidence>
<dbReference type="Proteomes" id="UP000311919">
    <property type="component" value="Unassembled WGS sequence"/>
</dbReference>